<evidence type="ECO:0000259" key="6">
    <source>
        <dbReference type="PROSITE" id="PS50871"/>
    </source>
</evidence>
<keyword evidence="8" id="KW-1185">Reference proteome</keyword>
<keyword evidence="4" id="KW-0175">Coiled coil</keyword>
<comment type="subcellular location">
    <subcellularLocation>
        <location evidence="1">Secreted</location>
    </subcellularLocation>
</comment>
<comment type="caution">
    <text evidence="7">The sequence shown here is derived from an EMBL/GenBank/DDBJ whole genome shotgun (WGS) entry which is preliminary data.</text>
</comment>
<name>A0ABQ9E3G0_TEGGR</name>
<feature type="coiled-coil region" evidence="4">
    <location>
        <begin position="54"/>
        <end position="95"/>
    </location>
</feature>
<evidence type="ECO:0000313" key="7">
    <source>
        <dbReference type="EMBL" id="KAJ8299675.1"/>
    </source>
</evidence>
<dbReference type="SMART" id="SM00110">
    <property type="entry name" value="C1Q"/>
    <property type="match status" value="1"/>
</dbReference>
<keyword evidence="5" id="KW-1133">Transmembrane helix</keyword>
<dbReference type="SUPFAM" id="SSF57997">
    <property type="entry name" value="Tropomyosin"/>
    <property type="match status" value="1"/>
</dbReference>
<dbReference type="PANTHER" id="PTHR22923:SF116">
    <property type="entry name" value="C1Q DOMAIN-CONTAINING PROTEIN"/>
    <property type="match status" value="1"/>
</dbReference>
<dbReference type="Proteomes" id="UP001217089">
    <property type="component" value="Unassembled WGS sequence"/>
</dbReference>
<dbReference type="Gene3D" id="2.60.120.40">
    <property type="match status" value="1"/>
</dbReference>
<evidence type="ECO:0000256" key="5">
    <source>
        <dbReference type="SAM" id="Phobius"/>
    </source>
</evidence>
<evidence type="ECO:0000313" key="8">
    <source>
        <dbReference type="Proteomes" id="UP001217089"/>
    </source>
</evidence>
<dbReference type="PANTHER" id="PTHR22923">
    <property type="entry name" value="CEREBELLIN-RELATED"/>
    <property type="match status" value="1"/>
</dbReference>
<sequence length="373" mass="41424">MFGHQKSDIIRHGNKMLRDILLLILLLVVGILLEKRIRNVESRFGGDKENESKRKETDRKIEALRDAVSSLNLKLEEFQKTNEGLRIELQQTKTDLNSALKSESEVKKKLSTVENDLQKALESEKTVTARLSTLENDISTVLNSGNNMKTSISILQEGLKESEQQRTQQQTRIDALKKELQESTAKSSETNGQIKAVADELQQSRKTNEDIKSQIIRLESLLGTVKSNGDETNVKIKSLQNGKPVIAFHAVGTEQSQLGDSEVLKYSKTITNIGNGYDKGYFVAPVKGLYLLSMSAMSPKGKKLRVEMVKNGDHIADVLSGSTGEEMGSQTATVVLQAGDKAWVRHHPSQKEKEHLHPDTFNSFSGLLISADV</sequence>
<evidence type="ECO:0000256" key="2">
    <source>
        <dbReference type="ARBA" id="ARBA00022525"/>
    </source>
</evidence>
<keyword evidence="5" id="KW-0812">Transmembrane</keyword>
<keyword evidence="5" id="KW-0472">Membrane</keyword>
<evidence type="ECO:0000256" key="4">
    <source>
        <dbReference type="SAM" id="Coils"/>
    </source>
</evidence>
<protein>
    <recommendedName>
        <fullName evidence="6">C1q domain-containing protein</fullName>
    </recommendedName>
</protein>
<dbReference type="EMBL" id="JARBDR010000921">
    <property type="protein sequence ID" value="KAJ8299675.1"/>
    <property type="molecule type" value="Genomic_DNA"/>
</dbReference>
<gene>
    <name evidence="7" type="ORF">KUTeg_023735</name>
</gene>
<dbReference type="PROSITE" id="PS50871">
    <property type="entry name" value="C1Q"/>
    <property type="match status" value="1"/>
</dbReference>
<feature type="domain" description="C1q" evidence="6">
    <location>
        <begin position="241"/>
        <end position="373"/>
    </location>
</feature>
<dbReference type="Pfam" id="PF00386">
    <property type="entry name" value="C1q"/>
    <property type="match status" value="1"/>
</dbReference>
<dbReference type="InterPro" id="IPR001073">
    <property type="entry name" value="C1q_dom"/>
</dbReference>
<reference evidence="7 8" key="1">
    <citation type="submission" date="2022-12" db="EMBL/GenBank/DDBJ databases">
        <title>Chromosome-level genome of Tegillarca granosa.</title>
        <authorList>
            <person name="Kim J."/>
        </authorList>
    </citation>
    <scope>NUCLEOTIDE SEQUENCE [LARGE SCALE GENOMIC DNA]</scope>
    <source>
        <strain evidence="7">Teg-2019</strain>
        <tissue evidence="7">Adductor muscle</tissue>
    </source>
</reference>
<dbReference type="Gene3D" id="1.10.287.1490">
    <property type="match status" value="1"/>
</dbReference>
<evidence type="ECO:0000256" key="3">
    <source>
        <dbReference type="ARBA" id="ARBA00022729"/>
    </source>
</evidence>
<proteinExistence type="predicted"/>
<keyword evidence="2" id="KW-0964">Secreted</keyword>
<feature type="coiled-coil region" evidence="4">
    <location>
        <begin position="159"/>
        <end position="221"/>
    </location>
</feature>
<feature type="transmembrane region" description="Helical" evidence="5">
    <location>
        <begin position="16"/>
        <end position="33"/>
    </location>
</feature>
<keyword evidence="3" id="KW-0732">Signal</keyword>
<evidence type="ECO:0000256" key="1">
    <source>
        <dbReference type="ARBA" id="ARBA00004613"/>
    </source>
</evidence>
<accession>A0ABQ9E3G0</accession>
<organism evidence="7 8">
    <name type="scientific">Tegillarca granosa</name>
    <name type="common">Malaysian cockle</name>
    <name type="synonym">Anadara granosa</name>
    <dbReference type="NCBI Taxonomy" id="220873"/>
    <lineage>
        <taxon>Eukaryota</taxon>
        <taxon>Metazoa</taxon>
        <taxon>Spiralia</taxon>
        <taxon>Lophotrochozoa</taxon>
        <taxon>Mollusca</taxon>
        <taxon>Bivalvia</taxon>
        <taxon>Autobranchia</taxon>
        <taxon>Pteriomorphia</taxon>
        <taxon>Arcoida</taxon>
        <taxon>Arcoidea</taxon>
        <taxon>Arcidae</taxon>
        <taxon>Tegillarca</taxon>
    </lineage>
</organism>
<dbReference type="InterPro" id="IPR008983">
    <property type="entry name" value="Tumour_necrosis_fac-like_dom"/>
</dbReference>
<dbReference type="SUPFAM" id="SSF49842">
    <property type="entry name" value="TNF-like"/>
    <property type="match status" value="1"/>
</dbReference>
<dbReference type="InterPro" id="IPR050822">
    <property type="entry name" value="Cerebellin_Synaptic_Org"/>
</dbReference>